<protein>
    <recommendedName>
        <fullName evidence="5">Gibberellin regulated protein</fullName>
    </recommendedName>
</protein>
<dbReference type="OrthoDB" id="1925004at2759"/>
<dbReference type="InterPro" id="IPR003854">
    <property type="entry name" value="GASA"/>
</dbReference>
<evidence type="ECO:0000256" key="2">
    <source>
        <dbReference type="SAM" id="SignalP"/>
    </source>
</evidence>
<sequence length="105" mass="11572">MTLSNLLVLLLVTAFCMVTVSFAHDRKEYMMKSDPTTGMMNSSVDCESKCQYRCSKSSRWKICYRDCVACCRACDGCVPPGTAGNREVCPCYANLKNSKGTGKCP</sequence>
<feature type="signal peptide" evidence="2">
    <location>
        <begin position="1"/>
        <end position="23"/>
    </location>
</feature>
<comment type="similarity">
    <text evidence="1">Belongs to the GASA family.</text>
</comment>
<dbReference type="OMA" id="RICIRTC"/>
<comment type="caution">
    <text evidence="3">The sequence shown here is derived from an EMBL/GenBank/DDBJ whole genome shotgun (WGS) entry which is preliminary data.</text>
</comment>
<keyword evidence="4" id="KW-1185">Reference proteome</keyword>
<dbReference type="EMBL" id="CM035409">
    <property type="protein sequence ID" value="KAH7439880.1"/>
    <property type="molecule type" value="Genomic_DNA"/>
</dbReference>
<dbReference type="Proteomes" id="UP000825935">
    <property type="component" value="Chromosome 4"/>
</dbReference>
<gene>
    <name evidence="3" type="ORF">KP509_04G080000</name>
</gene>
<dbReference type="AlphaFoldDB" id="A0A8T2UYL5"/>
<dbReference type="PANTHER" id="PTHR23201:SF12">
    <property type="entry name" value="OS05G0432200 PROTEIN"/>
    <property type="match status" value="1"/>
</dbReference>
<reference evidence="3" key="1">
    <citation type="submission" date="2021-08" db="EMBL/GenBank/DDBJ databases">
        <title>WGS assembly of Ceratopteris richardii.</title>
        <authorList>
            <person name="Marchant D.B."/>
            <person name="Chen G."/>
            <person name="Jenkins J."/>
            <person name="Shu S."/>
            <person name="Leebens-Mack J."/>
            <person name="Grimwood J."/>
            <person name="Schmutz J."/>
            <person name="Soltis P."/>
            <person name="Soltis D."/>
            <person name="Chen Z.-H."/>
        </authorList>
    </citation>
    <scope>NUCLEOTIDE SEQUENCE</scope>
    <source>
        <strain evidence="3">Whitten #5841</strain>
        <tissue evidence="3">Leaf</tissue>
    </source>
</reference>
<evidence type="ECO:0000313" key="4">
    <source>
        <dbReference type="Proteomes" id="UP000825935"/>
    </source>
</evidence>
<name>A0A8T2UYL5_CERRI</name>
<accession>A0A8T2UYL5</accession>
<evidence type="ECO:0008006" key="5">
    <source>
        <dbReference type="Google" id="ProtNLM"/>
    </source>
</evidence>
<dbReference type="PANTHER" id="PTHR23201">
    <property type="entry name" value="EXTENSIN, PROLINE-RICH PROTEIN"/>
    <property type="match status" value="1"/>
</dbReference>
<evidence type="ECO:0000313" key="3">
    <source>
        <dbReference type="EMBL" id="KAH7439880.1"/>
    </source>
</evidence>
<proteinExistence type="inferred from homology"/>
<evidence type="ECO:0000256" key="1">
    <source>
        <dbReference type="ARBA" id="ARBA00010582"/>
    </source>
</evidence>
<organism evidence="3 4">
    <name type="scientific">Ceratopteris richardii</name>
    <name type="common">Triangle waterfern</name>
    <dbReference type="NCBI Taxonomy" id="49495"/>
    <lineage>
        <taxon>Eukaryota</taxon>
        <taxon>Viridiplantae</taxon>
        <taxon>Streptophyta</taxon>
        <taxon>Embryophyta</taxon>
        <taxon>Tracheophyta</taxon>
        <taxon>Polypodiopsida</taxon>
        <taxon>Polypodiidae</taxon>
        <taxon>Polypodiales</taxon>
        <taxon>Pteridineae</taxon>
        <taxon>Pteridaceae</taxon>
        <taxon>Parkerioideae</taxon>
        <taxon>Ceratopteris</taxon>
    </lineage>
</organism>
<feature type="chain" id="PRO_5035732455" description="Gibberellin regulated protein" evidence="2">
    <location>
        <begin position="24"/>
        <end position="105"/>
    </location>
</feature>
<dbReference type="Pfam" id="PF02704">
    <property type="entry name" value="GASA"/>
    <property type="match status" value="1"/>
</dbReference>
<keyword evidence="2" id="KW-0732">Signal</keyword>